<sequence length="93" mass="10173">MNKLLTTLAGVLTLGITLPATAGPDFQTMYQIEQTQKARQAEAATEKACESGRLVLPLDHGPHATSTPYLNQLRKERFEAEMKACKEAAATKR</sequence>
<reference evidence="1" key="1">
    <citation type="submission" date="2016-10" db="EMBL/GenBank/DDBJ databases">
        <title>Sequence of Gallionella enrichment culture.</title>
        <authorList>
            <person name="Poehlein A."/>
            <person name="Muehling M."/>
            <person name="Daniel R."/>
        </authorList>
    </citation>
    <scope>NUCLEOTIDE SEQUENCE</scope>
</reference>
<organism evidence="1">
    <name type="scientific">mine drainage metagenome</name>
    <dbReference type="NCBI Taxonomy" id="410659"/>
    <lineage>
        <taxon>unclassified sequences</taxon>
        <taxon>metagenomes</taxon>
        <taxon>ecological metagenomes</taxon>
    </lineage>
</organism>
<dbReference type="EMBL" id="MLJW01001837">
    <property type="protein sequence ID" value="OIQ76554.1"/>
    <property type="molecule type" value="Genomic_DNA"/>
</dbReference>
<comment type="caution">
    <text evidence="1">The sequence shown here is derived from an EMBL/GenBank/DDBJ whole genome shotgun (WGS) entry which is preliminary data.</text>
</comment>
<accession>A0A1J5PZQ5</accession>
<evidence type="ECO:0000313" key="1">
    <source>
        <dbReference type="EMBL" id="OIQ76554.1"/>
    </source>
</evidence>
<dbReference type="AlphaFoldDB" id="A0A1J5PZQ5"/>
<name>A0A1J5PZQ5_9ZZZZ</name>
<gene>
    <name evidence="1" type="ORF">GALL_417630</name>
</gene>
<proteinExistence type="predicted"/>
<protein>
    <submittedName>
        <fullName evidence="1">Uncharacterized protein</fullName>
    </submittedName>
</protein>